<feature type="region of interest" description="Disordered" evidence="1">
    <location>
        <begin position="131"/>
        <end position="169"/>
    </location>
</feature>
<dbReference type="AlphaFoldDB" id="A0A7T8KGN6"/>
<reference evidence="3" key="1">
    <citation type="submission" date="2021-01" db="EMBL/GenBank/DDBJ databases">
        <title>Caligus Genome Assembly.</title>
        <authorList>
            <person name="Gallardo-Escarate C."/>
        </authorList>
    </citation>
    <scope>NUCLEOTIDE SEQUENCE [LARGE SCALE GENOMIC DNA]</scope>
</reference>
<feature type="compositionally biased region" description="Basic and acidic residues" evidence="1">
    <location>
        <begin position="148"/>
        <end position="169"/>
    </location>
</feature>
<dbReference type="GO" id="GO:0030427">
    <property type="term" value="C:site of polarized growth"/>
    <property type="evidence" value="ECO:0007669"/>
    <property type="project" value="TreeGrafter"/>
</dbReference>
<dbReference type="GO" id="GO:0031175">
    <property type="term" value="P:neuron projection development"/>
    <property type="evidence" value="ECO:0007669"/>
    <property type="project" value="TreeGrafter"/>
</dbReference>
<dbReference type="PANTHER" id="PTHR12295">
    <property type="entry name" value="FURRY-RELATED"/>
    <property type="match status" value="1"/>
</dbReference>
<accession>A0A7T8KGN6</accession>
<dbReference type="EMBL" id="CP045894">
    <property type="protein sequence ID" value="QQP55561.1"/>
    <property type="molecule type" value="Genomic_DNA"/>
</dbReference>
<evidence type="ECO:0000313" key="2">
    <source>
        <dbReference type="EMBL" id="QQP55561.1"/>
    </source>
</evidence>
<dbReference type="PANTHER" id="PTHR12295:SF30">
    <property type="entry name" value="PROTEIN FURRY"/>
    <property type="match status" value="1"/>
</dbReference>
<name>A0A7T8KGN6_CALRO</name>
<feature type="compositionally biased region" description="Low complexity" evidence="1">
    <location>
        <begin position="131"/>
        <end position="144"/>
    </location>
</feature>
<evidence type="ECO:0000313" key="3">
    <source>
        <dbReference type="Proteomes" id="UP000595437"/>
    </source>
</evidence>
<gene>
    <name evidence="2" type="ORF">FKW44_008788</name>
</gene>
<evidence type="ECO:0000256" key="1">
    <source>
        <dbReference type="SAM" id="MobiDB-lite"/>
    </source>
</evidence>
<sequence length="169" mass="18879">PAHGIHSTDPGAVFCYCSKLWAHGAHRPARLDVSNPKRLSCQEPKAEHFLEKHPFCPSLLKDYLLLFITLTPPSSQAKRVLLYLGRSQPIKTIDEIMGELQTVETLNCTIERTEAPPYYRLNSLRKAPNNAAAAAESNSHLANSKTDLSVEKGTLHTKRHSTEDPIRDK</sequence>
<proteinExistence type="predicted"/>
<keyword evidence="3" id="KW-1185">Reference proteome</keyword>
<organism evidence="2 3">
    <name type="scientific">Caligus rogercresseyi</name>
    <name type="common">Sea louse</name>
    <dbReference type="NCBI Taxonomy" id="217165"/>
    <lineage>
        <taxon>Eukaryota</taxon>
        <taxon>Metazoa</taxon>
        <taxon>Ecdysozoa</taxon>
        <taxon>Arthropoda</taxon>
        <taxon>Crustacea</taxon>
        <taxon>Multicrustacea</taxon>
        <taxon>Hexanauplia</taxon>
        <taxon>Copepoda</taxon>
        <taxon>Siphonostomatoida</taxon>
        <taxon>Caligidae</taxon>
        <taxon>Caligus</taxon>
    </lineage>
</organism>
<protein>
    <submittedName>
        <fullName evidence="2">GD12904</fullName>
    </submittedName>
</protein>
<feature type="non-terminal residue" evidence="2">
    <location>
        <position position="1"/>
    </location>
</feature>
<dbReference type="GO" id="GO:0005938">
    <property type="term" value="C:cell cortex"/>
    <property type="evidence" value="ECO:0007669"/>
    <property type="project" value="TreeGrafter"/>
</dbReference>
<dbReference type="Proteomes" id="UP000595437">
    <property type="component" value="Chromosome 5"/>
</dbReference>
<dbReference type="InterPro" id="IPR039867">
    <property type="entry name" value="Furry/Tao3/Mor2"/>
</dbReference>
<dbReference type="OrthoDB" id="6287725at2759"/>
<dbReference type="GO" id="GO:0000902">
    <property type="term" value="P:cell morphogenesis"/>
    <property type="evidence" value="ECO:0007669"/>
    <property type="project" value="InterPro"/>
</dbReference>